<comment type="caution">
    <text evidence="3">The sequence shown here is derived from an EMBL/GenBank/DDBJ whole genome shotgun (WGS) entry which is preliminary data.</text>
</comment>
<feature type="domain" description="CxC6 like cysteine cluster associated with KDZ" evidence="2">
    <location>
        <begin position="330"/>
        <end position="406"/>
    </location>
</feature>
<dbReference type="EMBL" id="BPQB01000101">
    <property type="protein sequence ID" value="GJE99091.1"/>
    <property type="molecule type" value="Genomic_DNA"/>
</dbReference>
<keyword evidence="4" id="KW-1185">Reference proteome</keyword>
<proteinExistence type="predicted"/>
<dbReference type="InterPro" id="IPR041539">
    <property type="entry name" value="CxC5"/>
</dbReference>
<organism evidence="3 4">
    <name type="scientific">Phanerochaete sordida</name>
    <dbReference type="NCBI Taxonomy" id="48140"/>
    <lineage>
        <taxon>Eukaryota</taxon>
        <taxon>Fungi</taxon>
        <taxon>Dikarya</taxon>
        <taxon>Basidiomycota</taxon>
        <taxon>Agaricomycotina</taxon>
        <taxon>Agaricomycetes</taxon>
        <taxon>Polyporales</taxon>
        <taxon>Phanerochaetaceae</taxon>
        <taxon>Phanerochaete</taxon>
    </lineage>
</organism>
<evidence type="ECO:0000259" key="1">
    <source>
        <dbReference type="Pfam" id="PF18718"/>
    </source>
</evidence>
<dbReference type="Pfam" id="PF18718">
    <property type="entry name" value="CxC5"/>
    <property type="match status" value="1"/>
</dbReference>
<gene>
    <name evidence="3" type="ORF">PsYK624_153350</name>
</gene>
<dbReference type="Proteomes" id="UP000703269">
    <property type="component" value="Unassembled WGS sequence"/>
</dbReference>
<dbReference type="InterPro" id="IPR040898">
    <property type="entry name" value="CxC6"/>
</dbReference>
<evidence type="ECO:0000259" key="2">
    <source>
        <dbReference type="Pfam" id="PF18721"/>
    </source>
</evidence>
<evidence type="ECO:0000313" key="4">
    <source>
        <dbReference type="Proteomes" id="UP000703269"/>
    </source>
</evidence>
<dbReference type="OrthoDB" id="3055037at2759"/>
<name>A0A9P3GQN6_9APHY</name>
<dbReference type="Pfam" id="PF18721">
    <property type="entry name" value="CxC6"/>
    <property type="match status" value="1"/>
</dbReference>
<dbReference type="AlphaFoldDB" id="A0A9P3GQN6"/>
<feature type="domain" description="CxC5 like cysteine cluster associated with KDZ" evidence="1">
    <location>
        <begin position="116"/>
        <end position="229"/>
    </location>
</feature>
<evidence type="ECO:0000313" key="3">
    <source>
        <dbReference type="EMBL" id="GJE99091.1"/>
    </source>
</evidence>
<protein>
    <recommendedName>
        <fullName evidence="5">CxC5 like cysteine cluster associated with KDZ domain-containing protein</fullName>
    </recommendedName>
</protein>
<accession>A0A9P3GQN6</accession>
<evidence type="ECO:0008006" key="5">
    <source>
        <dbReference type="Google" id="ProtNLM"/>
    </source>
</evidence>
<reference evidence="3 4" key="1">
    <citation type="submission" date="2021-08" db="EMBL/GenBank/DDBJ databases">
        <title>Draft Genome Sequence of Phanerochaete sordida strain YK-624.</title>
        <authorList>
            <person name="Mori T."/>
            <person name="Dohra H."/>
            <person name="Suzuki T."/>
            <person name="Kawagishi H."/>
            <person name="Hirai H."/>
        </authorList>
    </citation>
    <scope>NUCLEOTIDE SEQUENCE [LARGE SCALE GENOMIC DNA]</scope>
    <source>
        <strain evidence="3 4">YK-624</strain>
    </source>
</reference>
<sequence length="673" mass="77596">MEAPPVCELYSALALYPGLVETLPYTKIERFIRLAWLAKNELLLAQAPRHPSSFPPELLPGNVGAWLVRCLRLSERHVAELWDSLKNFVWDDDYVLSLDYDTLRDLVEVPSDFRGISLFPPTHFCYNPDCKNDSLLKKAERRRVVVFTHSRGAVPGTSVHLYCRGCNSNHHHNYYVKGGQRTYYSDPGRYLQVADHYFVERHLIDVWITYMVVACDSASTQAEVYNKTLARPPGSVPLPDDWPHDAVLRTEHVWDGFLLASLLDHRGHHGQVLELPHSGFQTNRFDDAINQRNAEFREWGIPGIDHRCKKCVREWPSDVYGATYTTSVVVSDGITIGHPCCSVYNCKVELANQRHRFCPEHVALADVCAVVGCDRPVHVVVDNSQDPPKETRHKMCDLPLHLRVEERYNLRGKSWFRNAQKKKQDAQESHTRDNNLDSAEDFVAQEAYLIRDGTDVIDFRAPPLITARQAASFSTDDAEADPYANELLNASLSRLNTLLGRRRTHNEQIIVKPCGVVVYRITFYGAESVSSVARCSMECFRHHRHPDIYVFDNNCSMKRWLDNHMNTETGQFFHKIGLPVDPFHFNAKHKETDEYCQLYCDPKRFTALLAENGSYYFNTSIAEQTNNWLGRYNATCREMRASRFNFFLDEMILRRNRHTIDELERKGEEPTTW</sequence>